<dbReference type="RefSeq" id="WP_191100773.1">
    <property type="nucleotide sequence ID" value="NZ_JACXXH010000001.1"/>
</dbReference>
<dbReference type="CDD" id="cd00082">
    <property type="entry name" value="HisKA"/>
    <property type="match status" value="1"/>
</dbReference>
<evidence type="ECO:0000256" key="3">
    <source>
        <dbReference type="ARBA" id="ARBA00022553"/>
    </source>
</evidence>
<keyword evidence="9" id="KW-1185">Reference proteome</keyword>
<gene>
    <name evidence="8" type="ORF">IEG06_00740</name>
</gene>
<dbReference type="PRINTS" id="PR00344">
    <property type="entry name" value="BCTRLSENSOR"/>
</dbReference>
<dbReference type="SUPFAM" id="SSF55874">
    <property type="entry name" value="ATPase domain of HSP90 chaperone/DNA topoisomerase II/histidine kinase"/>
    <property type="match status" value="1"/>
</dbReference>
<evidence type="ECO:0000256" key="2">
    <source>
        <dbReference type="ARBA" id="ARBA00012438"/>
    </source>
</evidence>
<dbReference type="InterPro" id="IPR029016">
    <property type="entry name" value="GAF-like_dom_sf"/>
</dbReference>
<dbReference type="SUPFAM" id="SSF47384">
    <property type="entry name" value="Homodimeric domain of signal transducing histidine kinase"/>
    <property type="match status" value="1"/>
</dbReference>
<evidence type="ECO:0000256" key="6">
    <source>
        <dbReference type="SAM" id="Coils"/>
    </source>
</evidence>
<reference evidence="8 9" key="1">
    <citation type="submission" date="2020-09" db="EMBL/GenBank/DDBJ databases">
        <title>Bacillus nautilus sp. nov., Chryseoglobus crepusculi sp. nov, and Psychrobacter noctis sp. nov., isolated from deep-sea sponges from the equatorial Atlantic.</title>
        <authorList>
            <person name="Stennett H.L."/>
            <person name="Williams S.E."/>
        </authorList>
    </citation>
    <scope>NUCLEOTIDE SEQUENCE [LARGE SCALE GENOMIC DNA]</scope>
    <source>
        <strain evidence="8 9">28M-24</strain>
    </source>
</reference>
<dbReference type="InterPro" id="IPR003661">
    <property type="entry name" value="HisK_dim/P_dom"/>
</dbReference>
<evidence type="ECO:0000313" key="8">
    <source>
        <dbReference type="EMBL" id="MBD3861956.1"/>
    </source>
</evidence>
<protein>
    <recommendedName>
        <fullName evidence="2">histidine kinase</fullName>
        <ecNumber evidence="2">2.7.13.3</ecNumber>
    </recommendedName>
</protein>
<name>A0ABR8LQJ8_9FLAO</name>
<evidence type="ECO:0000259" key="7">
    <source>
        <dbReference type="PROSITE" id="PS50109"/>
    </source>
</evidence>
<dbReference type="SMART" id="SM00387">
    <property type="entry name" value="HATPase_c"/>
    <property type="match status" value="1"/>
</dbReference>
<keyword evidence="6" id="KW-0175">Coiled coil</keyword>
<evidence type="ECO:0000256" key="5">
    <source>
        <dbReference type="ARBA" id="ARBA00022777"/>
    </source>
</evidence>
<feature type="coiled-coil region" evidence="6">
    <location>
        <begin position="199"/>
        <end position="231"/>
    </location>
</feature>
<dbReference type="InterPro" id="IPR004358">
    <property type="entry name" value="Sig_transdc_His_kin-like_C"/>
</dbReference>
<sequence length="446" mass="51700">MNNEYQNPLGTHSEQLKTNKINYLQQLEKDKIIERQIRFQELLISISTQYINSDLSDINNLINKSLQQICEFVESDRSYIFSYDFINNTTSNTYEWCAKGVEPEIDNLQQVPLDYFPQWVEAHKKGEAFFVEDVSLLPDDGEHGLRAVLEPQGIKSLITIPKFKNNELIGFIGFDSVKQINKFNDHEKEILFVFANMLVNIIQRKENEERIKAQEAKKEELLQFLSRQNEELNEYAHVVSHDLKAPLINIHTLISWFMEDHKEVLDDAALTPLHQVIFNVEKMDFLIKGILDYSTIDRLETEDKSIDFNLIVDEVIQTLLVPSHVTITVQDNLPSIYGNAWRFKQVFQNLIQNAIKYGNPEKGTIQVGYTDHEDHYQFFVKDNGIGIKSDYYDKIFKVFTKLESTGSSSGIGLSIVKKIITYYKGSIWVDSQEGSGTTFYFTLFKN</sequence>
<evidence type="ECO:0000256" key="1">
    <source>
        <dbReference type="ARBA" id="ARBA00000085"/>
    </source>
</evidence>
<dbReference type="Gene3D" id="3.30.565.10">
    <property type="entry name" value="Histidine kinase-like ATPase, C-terminal domain"/>
    <property type="match status" value="1"/>
</dbReference>
<dbReference type="Gene3D" id="1.10.287.130">
    <property type="match status" value="1"/>
</dbReference>
<organism evidence="8 9">
    <name type="scientific">Olleya marilimosa</name>
    <dbReference type="NCBI Taxonomy" id="272164"/>
    <lineage>
        <taxon>Bacteria</taxon>
        <taxon>Pseudomonadati</taxon>
        <taxon>Bacteroidota</taxon>
        <taxon>Flavobacteriia</taxon>
        <taxon>Flavobacteriales</taxon>
        <taxon>Flavobacteriaceae</taxon>
    </lineage>
</organism>
<dbReference type="InterPro" id="IPR050351">
    <property type="entry name" value="BphY/WalK/GraS-like"/>
</dbReference>
<dbReference type="InterPro" id="IPR005467">
    <property type="entry name" value="His_kinase_dom"/>
</dbReference>
<dbReference type="Gene3D" id="3.30.450.40">
    <property type="match status" value="1"/>
</dbReference>
<dbReference type="Proteomes" id="UP000627521">
    <property type="component" value="Unassembled WGS sequence"/>
</dbReference>
<dbReference type="SUPFAM" id="SSF55781">
    <property type="entry name" value="GAF domain-like"/>
    <property type="match status" value="1"/>
</dbReference>
<dbReference type="Pfam" id="PF01590">
    <property type="entry name" value="GAF"/>
    <property type="match status" value="1"/>
</dbReference>
<dbReference type="InterPro" id="IPR036097">
    <property type="entry name" value="HisK_dim/P_sf"/>
</dbReference>
<dbReference type="SMART" id="SM00065">
    <property type="entry name" value="GAF"/>
    <property type="match status" value="1"/>
</dbReference>
<dbReference type="InterPro" id="IPR036890">
    <property type="entry name" value="HATPase_C_sf"/>
</dbReference>
<evidence type="ECO:0000256" key="4">
    <source>
        <dbReference type="ARBA" id="ARBA00022679"/>
    </source>
</evidence>
<dbReference type="InterPro" id="IPR003594">
    <property type="entry name" value="HATPase_dom"/>
</dbReference>
<comment type="catalytic activity">
    <reaction evidence="1">
        <text>ATP + protein L-histidine = ADP + protein N-phospho-L-histidine.</text>
        <dbReference type="EC" id="2.7.13.3"/>
    </reaction>
</comment>
<dbReference type="Pfam" id="PF02518">
    <property type="entry name" value="HATPase_c"/>
    <property type="match status" value="1"/>
</dbReference>
<evidence type="ECO:0000313" key="9">
    <source>
        <dbReference type="Proteomes" id="UP000627521"/>
    </source>
</evidence>
<dbReference type="PANTHER" id="PTHR42878:SF15">
    <property type="entry name" value="BACTERIOPHYTOCHROME"/>
    <property type="match status" value="1"/>
</dbReference>
<keyword evidence="4" id="KW-0808">Transferase</keyword>
<dbReference type="PANTHER" id="PTHR42878">
    <property type="entry name" value="TWO-COMPONENT HISTIDINE KINASE"/>
    <property type="match status" value="1"/>
</dbReference>
<comment type="caution">
    <text evidence="8">The sequence shown here is derived from an EMBL/GenBank/DDBJ whole genome shotgun (WGS) entry which is preliminary data.</text>
</comment>
<keyword evidence="3" id="KW-0597">Phosphoprotein</keyword>
<proteinExistence type="predicted"/>
<keyword evidence="5" id="KW-0418">Kinase</keyword>
<dbReference type="InterPro" id="IPR003018">
    <property type="entry name" value="GAF"/>
</dbReference>
<feature type="domain" description="Histidine kinase" evidence="7">
    <location>
        <begin position="238"/>
        <end position="446"/>
    </location>
</feature>
<dbReference type="PROSITE" id="PS50109">
    <property type="entry name" value="HIS_KIN"/>
    <property type="match status" value="1"/>
</dbReference>
<accession>A0ABR8LQJ8</accession>
<dbReference type="EMBL" id="JACXXH010000001">
    <property type="protein sequence ID" value="MBD3861956.1"/>
    <property type="molecule type" value="Genomic_DNA"/>
</dbReference>
<dbReference type="EC" id="2.7.13.3" evidence="2"/>